<keyword evidence="3" id="KW-1185">Reference proteome</keyword>
<dbReference type="Proteomes" id="UP000279551">
    <property type="component" value="Genome"/>
</dbReference>
<sequence length="168" mass="18127">MPYSSSNHLSYVPSSMSFCLNSRGCCRKRIPLAIPKTSSMVSSTDSSSIAMPTRSPCPLANPRACWRTNVDLPIPDPEVTMMTSPPRAPKVRSFSPGHPEKRYPTLCSLVMASRTLSFMDIAPITPSGTQGAAFHIWSSISLPLPLSKHSLASFSVSTATWTLPGGRT</sequence>
<dbReference type="EMBL" id="LC413194">
    <property type="protein sequence ID" value="BBF66855.1"/>
    <property type="molecule type" value="Genomic_DNA"/>
</dbReference>
<evidence type="ECO:0000313" key="3">
    <source>
        <dbReference type="Proteomes" id="UP000279551"/>
    </source>
</evidence>
<name>A0A3Q9WQP7_BPK31</name>
<feature type="region of interest" description="Disordered" evidence="1">
    <location>
        <begin position="78"/>
        <end position="97"/>
    </location>
</feature>
<dbReference type="GeneID" id="55009349"/>
<evidence type="ECO:0000256" key="1">
    <source>
        <dbReference type="SAM" id="MobiDB-lite"/>
    </source>
</evidence>
<proteinExistence type="predicted"/>
<accession>A0A3Q9WQP7</accession>
<dbReference type="RefSeq" id="YP_009818014.1">
    <property type="nucleotide sequence ID" value="NC_048131.1"/>
</dbReference>
<dbReference type="KEGG" id="vg:55009349"/>
<organismHost>
    <name type="scientific">Klebsiella pneumoniae</name>
    <dbReference type="NCBI Taxonomy" id="573"/>
</organismHost>
<reference evidence="2 3" key="1">
    <citation type="journal article" date="2019" name="Microb. Biotechnol.">
        <title>Identification of three podoviruses infecting Klebsiella encoding capsule depolymerases that digest specific capsular types.</title>
        <authorList>
            <person name="Pan Y.-J."/>
            <person name="Lin T.-L."/>
            <person name="Chen Y.-Y."/>
            <person name="Lai P.-H."/>
            <person name="Tsai Y.-T."/>
            <person name="Hsu C.-R."/>
            <person name="Hsieh P.-F."/>
            <person name="Lin Y.-T."/>
            <person name="Wang J.-T."/>
        </authorList>
    </citation>
    <scope>NUCLEOTIDE SEQUENCE [LARGE SCALE GENOMIC DNA]</scope>
</reference>
<protein>
    <submittedName>
        <fullName evidence="2">Protein-methionine sulfoxide oxidase mical1-like</fullName>
    </submittedName>
</protein>
<evidence type="ECO:0000313" key="2">
    <source>
        <dbReference type="EMBL" id="BBF66855.1"/>
    </source>
</evidence>
<organism evidence="2 3">
    <name type="scientific">Klebsiella phage KN3-1</name>
    <name type="common">Bacteriophage KN3-1</name>
    <dbReference type="NCBI Taxonomy" id="2282630"/>
    <lineage>
        <taxon>Viruses</taxon>
        <taxon>Duplodnaviria</taxon>
        <taxon>Heunggongvirae</taxon>
        <taxon>Uroviricota</taxon>
        <taxon>Caudoviricetes</taxon>
        <taxon>Autographivirales</taxon>
        <taxon>Autotranscriptaviridae</taxon>
        <taxon>Studiervirinae</taxon>
        <taxon>Przondovirus</taxon>
        <taxon>Przondovirus KN31</taxon>
    </lineage>
</organism>